<evidence type="ECO:0000313" key="8">
    <source>
        <dbReference type="EMBL" id="KAA2261194.1"/>
    </source>
</evidence>
<keyword evidence="9" id="KW-1185">Reference proteome</keyword>
<dbReference type="InterPro" id="IPR016156">
    <property type="entry name" value="FAD/NAD-linked_Rdtase_dimer_sf"/>
</dbReference>
<keyword evidence="2" id="KW-0285">Flavoprotein</keyword>
<evidence type="ECO:0000259" key="7">
    <source>
        <dbReference type="Pfam" id="PF14759"/>
    </source>
</evidence>
<keyword evidence="4" id="KW-0560">Oxidoreductase</keyword>
<comment type="caution">
    <text evidence="8">The sequence shown here is derived from an EMBL/GenBank/DDBJ whole genome shotgun (WGS) entry which is preliminary data.</text>
</comment>
<keyword evidence="3" id="KW-0274">FAD</keyword>
<proteinExistence type="predicted"/>
<dbReference type="SUPFAM" id="SSF51905">
    <property type="entry name" value="FAD/NAD(P)-binding domain"/>
    <property type="match status" value="2"/>
</dbReference>
<dbReference type="AlphaFoldDB" id="A0A5B2XDD9"/>
<evidence type="ECO:0000259" key="6">
    <source>
        <dbReference type="Pfam" id="PF07992"/>
    </source>
</evidence>
<dbReference type="InterPro" id="IPR050446">
    <property type="entry name" value="FAD-oxidoreductase/Apoptosis"/>
</dbReference>
<evidence type="ECO:0000256" key="1">
    <source>
        <dbReference type="ARBA" id="ARBA00001974"/>
    </source>
</evidence>
<dbReference type="Proteomes" id="UP000323454">
    <property type="component" value="Unassembled WGS sequence"/>
</dbReference>
<dbReference type="Pfam" id="PF07992">
    <property type="entry name" value="Pyr_redox_2"/>
    <property type="match status" value="1"/>
</dbReference>
<dbReference type="EMBL" id="VUOB01000030">
    <property type="protein sequence ID" value="KAA2261194.1"/>
    <property type="molecule type" value="Genomic_DNA"/>
</dbReference>
<dbReference type="SUPFAM" id="SSF55424">
    <property type="entry name" value="FAD/NAD-linked reductases, dimerisation (C-terminal) domain"/>
    <property type="match status" value="1"/>
</dbReference>
<gene>
    <name evidence="8" type="ORF">F0L68_18395</name>
</gene>
<dbReference type="GO" id="GO:0005737">
    <property type="term" value="C:cytoplasm"/>
    <property type="evidence" value="ECO:0007669"/>
    <property type="project" value="TreeGrafter"/>
</dbReference>
<dbReference type="RefSeq" id="WP_149850825.1">
    <property type="nucleotide sequence ID" value="NZ_VUOB01000030.1"/>
</dbReference>
<dbReference type="Gene3D" id="3.50.50.60">
    <property type="entry name" value="FAD/NAD(P)-binding domain"/>
    <property type="match status" value="2"/>
</dbReference>
<reference evidence="8 9" key="2">
    <citation type="submission" date="2019-09" db="EMBL/GenBank/DDBJ databases">
        <authorList>
            <person name="Jin C."/>
        </authorList>
    </citation>
    <scope>NUCLEOTIDE SEQUENCE [LARGE SCALE GENOMIC DNA]</scope>
    <source>
        <strain evidence="8 9">AN110305</strain>
    </source>
</reference>
<dbReference type="OrthoDB" id="4475657at2"/>
<dbReference type="Gene3D" id="3.30.390.30">
    <property type="match status" value="1"/>
</dbReference>
<feature type="domain" description="Reductase C-terminal" evidence="7">
    <location>
        <begin position="319"/>
        <end position="401"/>
    </location>
</feature>
<evidence type="ECO:0000256" key="2">
    <source>
        <dbReference type="ARBA" id="ARBA00022630"/>
    </source>
</evidence>
<feature type="region of interest" description="Disordered" evidence="5">
    <location>
        <begin position="389"/>
        <end position="409"/>
    </location>
</feature>
<feature type="domain" description="FAD/NAD(P)-binding" evidence="6">
    <location>
        <begin position="1"/>
        <end position="300"/>
    </location>
</feature>
<evidence type="ECO:0000256" key="4">
    <source>
        <dbReference type="ARBA" id="ARBA00023002"/>
    </source>
</evidence>
<comment type="cofactor">
    <cofactor evidence="1">
        <name>FAD</name>
        <dbReference type="ChEBI" id="CHEBI:57692"/>
    </cofactor>
</comment>
<dbReference type="InterPro" id="IPR036188">
    <property type="entry name" value="FAD/NAD-bd_sf"/>
</dbReference>
<dbReference type="Pfam" id="PF14759">
    <property type="entry name" value="Reductase_C"/>
    <property type="match status" value="1"/>
</dbReference>
<evidence type="ECO:0000256" key="3">
    <source>
        <dbReference type="ARBA" id="ARBA00022827"/>
    </source>
</evidence>
<dbReference type="PANTHER" id="PTHR43557">
    <property type="entry name" value="APOPTOSIS-INDUCING FACTOR 1"/>
    <property type="match status" value="1"/>
</dbReference>
<protein>
    <submittedName>
        <fullName evidence="8">Pyridine nucleotide-disulfide oxidoreductase</fullName>
    </submittedName>
</protein>
<reference evidence="8 9" key="1">
    <citation type="submission" date="2019-09" db="EMBL/GenBank/DDBJ databases">
        <title>Goodfellowia gen. nov., a new genus of the Pseudonocardineae related to Actinoalloteichus, containing Goodfellowia coeruleoviolacea gen. nov., comb. nov. gen. nov., comb. nov.</title>
        <authorList>
            <person name="Labeda D."/>
        </authorList>
    </citation>
    <scope>NUCLEOTIDE SEQUENCE [LARGE SCALE GENOMIC DNA]</scope>
    <source>
        <strain evidence="8 9">AN110305</strain>
    </source>
</reference>
<dbReference type="PANTHER" id="PTHR43557:SF2">
    <property type="entry name" value="RIESKE DOMAIN-CONTAINING PROTEIN-RELATED"/>
    <property type="match status" value="1"/>
</dbReference>
<evidence type="ECO:0000313" key="9">
    <source>
        <dbReference type="Proteomes" id="UP000323454"/>
    </source>
</evidence>
<organism evidence="8 9">
    <name type="scientific">Solihabitans fulvus</name>
    <dbReference type="NCBI Taxonomy" id="1892852"/>
    <lineage>
        <taxon>Bacteria</taxon>
        <taxon>Bacillati</taxon>
        <taxon>Actinomycetota</taxon>
        <taxon>Actinomycetes</taxon>
        <taxon>Pseudonocardiales</taxon>
        <taxon>Pseudonocardiaceae</taxon>
        <taxon>Solihabitans</taxon>
    </lineage>
</organism>
<sequence length="409" mass="43095">MQVVIVGAGQAGFQTAASLRQEGFDGRIVLVGDEPHLPYQRPPLSKTYLAGEGGRELVELRPAEFYQDNAIELLTPERIVEIDRTARKVRLESGGLLDYDHLVLALGARNRTLPLPGADLAGVRSLRTLDDADALRAALPSAGRIVVVGGGFIGLEFAVVAGASGAEVTLLEALPRPLARVSSPTVSEFFAEFHRARGVRTVFGAGLDCLVGESGSVTGVRTGEGQEFGADLVVVAVGVLPSVELAEQAGLPTANGILVDERLRTRDPAISAIGDCAAFPTPFAAGQLRLESVQNAVDQARCVAAGLVGRPADYRAVPWFWSDQAEAKLQIAGIITGHDRTVLRGDPATGRFSVFCFDGDRLLGAESVGRAQDHLAVRRLLAAGASLRPDEAGDESFDLKAHAKQAAGR</sequence>
<dbReference type="InterPro" id="IPR028202">
    <property type="entry name" value="Reductase_C"/>
</dbReference>
<dbReference type="InterPro" id="IPR023753">
    <property type="entry name" value="FAD/NAD-binding_dom"/>
</dbReference>
<accession>A0A5B2XDD9</accession>
<dbReference type="PRINTS" id="PR00411">
    <property type="entry name" value="PNDRDTASEI"/>
</dbReference>
<dbReference type="GO" id="GO:0016651">
    <property type="term" value="F:oxidoreductase activity, acting on NAD(P)H"/>
    <property type="evidence" value="ECO:0007669"/>
    <property type="project" value="TreeGrafter"/>
</dbReference>
<name>A0A5B2XDD9_9PSEU</name>
<evidence type="ECO:0000256" key="5">
    <source>
        <dbReference type="SAM" id="MobiDB-lite"/>
    </source>
</evidence>
<dbReference type="PRINTS" id="PR00368">
    <property type="entry name" value="FADPNR"/>
</dbReference>